<evidence type="ECO:0000313" key="1">
    <source>
        <dbReference type="EMBL" id="VDM61254.1"/>
    </source>
</evidence>
<gene>
    <name evidence="1" type="ORF">ACOC_LOCUS9669</name>
</gene>
<reference evidence="3" key="1">
    <citation type="submission" date="2017-02" db="UniProtKB">
        <authorList>
            <consortium name="WormBaseParasite"/>
        </authorList>
    </citation>
    <scope>IDENTIFICATION</scope>
</reference>
<protein>
    <submittedName>
        <fullName evidence="3">SAND domain-containing protein</fullName>
    </submittedName>
</protein>
<dbReference type="STRING" id="334426.A0A0R3PUQ6"/>
<keyword evidence="2" id="KW-1185">Reference proteome</keyword>
<name>A0A0R3PUQ6_ANGCS</name>
<dbReference type="WBParaSite" id="ACOC_0000966801-mRNA-1">
    <property type="protein sequence ID" value="ACOC_0000966801-mRNA-1"/>
    <property type="gene ID" value="ACOC_0000966801"/>
</dbReference>
<dbReference type="AlphaFoldDB" id="A0A0R3PUQ6"/>
<sequence>MKIFPLSQVFESMEVPNSTSPVEKVEQVAKMVEDVKPESAVISESKREEKLFDDTDSDESDENITAIIDDDNTWKHGDQVSVMGVISPHPFLIHTWRCLVCIKAEACSSKNAIFVQSIVRSCGQMSARTDLSYRMPSDCEWARRKREKKEKAAAVTTAQQQPVTPTQPKKVASDFNGMVPTGIADLSRVASMNGQMSVFHGMDPMTIAMMQQMQQAQLMEAQQQAAAQQQHVSF</sequence>
<evidence type="ECO:0000313" key="2">
    <source>
        <dbReference type="Proteomes" id="UP000267027"/>
    </source>
</evidence>
<organism evidence="3">
    <name type="scientific">Angiostrongylus costaricensis</name>
    <name type="common">Nematode worm</name>
    <dbReference type="NCBI Taxonomy" id="334426"/>
    <lineage>
        <taxon>Eukaryota</taxon>
        <taxon>Metazoa</taxon>
        <taxon>Ecdysozoa</taxon>
        <taxon>Nematoda</taxon>
        <taxon>Chromadorea</taxon>
        <taxon>Rhabditida</taxon>
        <taxon>Rhabditina</taxon>
        <taxon>Rhabditomorpha</taxon>
        <taxon>Strongyloidea</taxon>
        <taxon>Metastrongylidae</taxon>
        <taxon>Angiostrongylus</taxon>
    </lineage>
</organism>
<reference evidence="1 2" key="2">
    <citation type="submission" date="2018-11" db="EMBL/GenBank/DDBJ databases">
        <authorList>
            <consortium name="Pathogen Informatics"/>
        </authorList>
    </citation>
    <scope>NUCLEOTIDE SEQUENCE [LARGE SCALE GENOMIC DNA]</scope>
    <source>
        <strain evidence="1 2">Costa Rica</strain>
    </source>
</reference>
<dbReference type="OrthoDB" id="6147534at2759"/>
<evidence type="ECO:0000313" key="3">
    <source>
        <dbReference type="WBParaSite" id="ACOC_0000966801-mRNA-1"/>
    </source>
</evidence>
<dbReference type="Proteomes" id="UP000267027">
    <property type="component" value="Unassembled WGS sequence"/>
</dbReference>
<dbReference type="EMBL" id="UYYA01004334">
    <property type="protein sequence ID" value="VDM61254.1"/>
    <property type="molecule type" value="Genomic_DNA"/>
</dbReference>
<proteinExistence type="predicted"/>
<accession>A0A0R3PUQ6</accession>